<gene>
    <name evidence="2" type="ORF">EYF80_037516</name>
</gene>
<protein>
    <submittedName>
        <fullName evidence="2">Uncharacterized protein</fullName>
    </submittedName>
</protein>
<dbReference type="OrthoDB" id="10654197at2759"/>
<evidence type="ECO:0000313" key="3">
    <source>
        <dbReference type="Proteomes" id="UP000314294"/>
    </source>
</evidence>
<evidence type="ECO:0000256" key="1">
    <source>
        <dbReference type="SAM" id="MobiDB-lite"/>
    </source>
</evidence>
<feature type="region of interest" description="Disordered" evidence="1">
    <location>
        <begin position="14"/>
        <end position="49"/>
    </location>
</feature>
<sequence length="221" mass="24104">MRFPIGLLASGRLVRPQAEPSQEEQPKVEEYGVSVPPIGEAPDQRQGVHGPIEAERVRAKEEPKVDGRQGDPAWIYEALLKNSQVASLAEVAAHKTPPFKLSERTPEESLEEKPPLLSEATGHHKLGAICMGGPKGFPKRQRSASPFIPPFMARFVRRLLILQSSFVPAAARPAVPKKGDEAARVFRVSVHAPLKVLTRSCHGSHASSYLAPRQADMTPPP</sequence>
<comment type="caution">
    <text evidence="2">The sequence shown here is derived from an EMBL/GenBank/DDBJ whole genome shotgun (WGS) entry which is preliminary data.</text>
</comment>
<accession>A0A4Z2GFV9</accession>
<organism evidence="2 3">
    <name type="scientific">Liparis tanakae</name>
    <name type="common">Tanaka's snailfish</name>
    <dbReference type="NCBI Taxonomy" id="230148"/>
    <lineage>
        <taxon>Eukaryota</taxon>
        <taxon>Metazoa</taxon>
        <taxon>Chordata</taxon>
        <taxon>Craniata</taxon>
        <taxon>Vertebrata</taxon>
        <taxon>Euteleostomi</taxon>
        <taxon>Actinopterygii</taxon>
        <taxon>Neopterygii</taxon>
        <taxon>Teleostei</taxon>
        <taxon>Neoteleostei</taxon>
        <taxon>Acanthomorphata</taxon>
        <taxon>Eupercaria</taxon>
        <taxon>Perciformes</taxon>
        <taxon>Cottioidei</taxon>
        <taxon>Cottales</taxon>
        <taxon>Liparidae</taxon>
        <taxon>Liparis</taxon>
    </lineage>
</organism>
<dbReference type="AlphaFoldDB" id="A0A4Z2GFV9"/>
<name>A0A4Z2GFV9_9TELE</name>
<keyword evidence="3" id="KW-1185">Reference proteome</keyword>
<reference evidence="2 3" key="1">
    <citation type="submission" date="2019-03" db="EMBL/GenBank/DDBJ databases">
        <title>First draft genome of Liparis tanakae, snailfish: a comprehensive survey of snailfish specific genes.</title>
        <authorList>
            <person name="Kim W."/>
            <person name="Song I."/>
            <person name="Jeong J.-H."/>
            <person name="Kim D."/>
            <person name="Kim S."/>
            <person name="Ryu S."/>
            <person name="Song J.Y."/>
            <person name="Lee S.K."/>
        </authorList>
    </citation>
    <scope>NUCLEOTIDE SEQUENCE [LARGE SCALE GENOMIC DNA]</scope>
    <source>
        <tissue evidence="2">Muscle</tissue>
    </source>
</reference>
<dbReference type="EMBL" id="SRLO01000552">
    <property type="protein sequence ID" value="TNN52289.1"/>
    <property type="molecule type" value="Genomic_DNA"/>
</dbReference>
<dbReference type="Proteomes" id="UP000314294">
    <property type="component" value="Unassembled WGS sequence"/>
</dbReference>
<proteinExistence type="predicted"/>
<evidence type="ECO:0000313" key="2">
    <source>
        <dbReference type="EMBL" id="TNN52289.1"/>
    </source>
</evidence>